<dbReference type="OrthoDB" id="10687608at2759"/>
<evidence type="ECO:0000256" key="4">
    <source>
        <dbReference type="ARBA" id="ARBA00022803"/>
    </source>
</evidence>
<evidence type="ECO:0000256" key="1">
    <source>
        <dbReference type="ARBA" id="ARBA00004496"/>
    </source>
</evidence>
<dbReference type="PANTHER" id="PTHR46630:SF1">
    <property type="entry name" value="TETRATRICOPEPTIDE REPEAT PROTEIN 29"/>
    <property type="match status" value="1"/>
</dbReference>
<dbReference type="EMBL" id="CAJVCH010246554">
    <property type="protein sequence ID" value="CAG7733299.1"/>
    <property type="molecule type" value="Genomic_DNA"/>
</dbReference>
<name>A0A8J2KCU1_9HEXA</name>
<organism evidence="6 7">
    <name type="scientific">Allacma fusca</name>
    <dbReference type="NCBI Taxonomy" id="39272"/>
    <lineage>
        <taxon>Eukaryota</taxon>
        <taxon>Metazoa</taxon>
        <taxon>Ecdysozoa</taxon>
        <taxon>Arthropoda</taxon>
        <taxon>Hexapoda</taxon>
        <taxon>Collembola</taxon>
        <taxon>Symphypleona</taxon>
        <taxon>Sminthuridae</taxon>
        <taxon>Allacma</taxon>
    </lineage>
</organism>
<sequence length="898" mass="101878">MEFFLQLEKFQTVQTQSKLPESRSYNYFWFHELRTRRSLRLLKPLSLSLTSRSIHVLENTNFTEVIMSQCGTKNPFVPMATDTPTKSNTKNIWGDEYSGKPSEHVPVWNIPAAIPKRFLTPAEIDFEHKKKLLAHRLPMLTPEDISRERFPYHVILLNELHESGYPDVAKEMKSLLRRQEFSQGGNFTAPASNDMLETKKELLDAIADALKYCSDVVQKKQISIAINVRKTMAEHMIKIDLVWIAKHFYRTCLDLTTELPKESCAQFRSEIKCILGYLEIDNVEKSDWCTKVAIGLLEESRELSKGQTWIFHSKILVLKLRKPINLYGLRSDFLIINGHSMTIHSVATLMLNEVLQARAGSIVFSTAKEFQTEFYMEKALNYAQRAMILAGEIHEPTAEISARMTLGAIFLKKKEFYAALTHLEEFQKSASLHCDHEAEAISFNMIGCCYVGLENAENAVESFVCQKEIADMHNFPDLSVDALQNIGQVLLQEGLLLEAELCFAEAFHGFKNLDVPRNVNTENCWVKTGISAGLNLWTKFAGHCRRNQVRDYENILNWKSHRAQPRRISKVPMEILQLDDVFSNYDPVTKIPRHNVESLGNFVDKAKKHLVIGPDSLVDLQDAFRVEVEAQKRNDRRIKTAKPKTLTVRIRGPPTSSSSYLSSRHSSTTMTGTETGYLTNVSDLDENRFIIFESDLRSTIKKRGGTYDDGGSRWTIASTRTIKGSDPNDPTKTKTHSVALIPTFRSKLSTYTQEDELAFQALELTDTALKMVAGSDDDLILVEVSATKGVVAAKKKSEFERPSKSMKTFGHNSSNDFMQKSKAFLSTKTNAMTTAFMSRADVAKQKLKLSNDTRSNAPSLWAPSRLQMNRLSSSTEKMISRVALHTFREDVPTDEDDK</sequence>
<dbReference type="PANTHER" id="PTHR46630">
    <property type="entry name" value="TETRATRICOPEPTIDE REPEAT PROTEIN 29"/>
    <property type="match status" value="1"/>
</dbReference>
<dbReference type="AlphaFoldDB" id="A0A8J2KCU1"/>
<evidence type="ECO:0000313" key="6">
    <source>
        <dbReference type="EMBL" id="CAG7733299.1"/>
    </source>
</evidence>
<dbReference type="InterPro" id="IPR051476">
    <property type="entry name" value="Bac_ResReg_Asp_Phosphatase"/>
</dbReference>
<feature type="compositionally biased region" description="Low complexity" evidence="5">
    <location>
        <begin position="655"/>
        <end position="674"/>
    </location>
</feature>
<keyword evidence="7" id="KW-1185">Reference proteome</keyword>
<protein>
    <submittedName>
        <fullName evidence="6">Uncharacterized protein</fullName>
    </submittedName>
</protein>
<keyword evidence="4" id="KW-0802">TPR repeat</keyword>
<evidence type="ECO:0000313" key="7">
    <source>
        <dbReference type="Proteomes" id="UP000708208"/>
    </source>
</evidence>
<feature type="region of interest" description="Disordered" evidence="5">
    <location>
        <begin position="648"/>
        <end position="674"/>
    </location>
</feature>
<comment type="subcellular location">
    <subcellularLocation>
        <location evidence="1">Cytoplasm</location>
    </subcellularLocation>
</comment>
<reference evidence="6" key="1">
    <citation type="submission" date="2021-06" db="EMBL/GenBank/DDBJ databases">
        <authorList>
            <person name="Hodson N. C."/>
            <person name="Mongue J. A."/>
            <person name="Jaron S. K."/>
        </authorList>
    </citation>
    <scope>NUCLEOTIDE SEQUENCE</scope>
</reference>
<accession>A0A8J2KCU1</accession>
<dbReference type="GO" id="GO:0003341">
    <property type="term" value="P:cilium movement"/>
    <property type="evidence" value="ECO:0007669"/>
    <property type="project" value="TreeGrafter"/>
</dbReference>
<proteinExistence type="predicted"/>
<evidence type="ECO:0000256" key="3">
    <source>
        <dbReference type="ARBA" id="ARBA00022737"/>
    </source>
</evidence>
<gene>
    <name evidence="6" type="ORF">AFUS01_LOCUS21753</name>
</gene>
<evidence type="ECO:0000256" key="2">
    <source>
        <dbReference type="ARBA" id="ARBA00022490"/>
    </source>
</evidence>
<keyword evidence="3" id="KW-0677">Repeat</keyword>
<dbReference type="GO" id="GO:0005929">
    <property type="term" value="C:cilium"/>
    <property type="evidence" value="ECO:0007669"/>
    <property type="project" value="TreeGrafter"/>
</dbReference>
<dbReference type="Proteomes" id="UP000708208">
    <property type="component" value="Unassembled WGS sequence"/>
</dbReference>
<evidence type="ECO:0000256" key="5">
    <source>
        <dbReference type="SAM" id="MobiDB-lite"/>
    </source>
</evidence>
<keyword evidence="2" id="KW-0963">Cytoplasm</keyword>
<comment type="caution">
    <text evidence="6">The sequence shown here is derived from an EMBL/GenBank/DDBJ whole genome shotgun (WGS) entry which is preliminary data.</text>
</comment>
<dbReference type="GO" id="GO:0005737">
    <property type="term" value="C:cytoplasm"/>
    <property type="evidence" value="ECO:0007669"/>
    <property type="project" value="UniProtKB-SubCell"/>
</dbReference>